<feature type="region of interest" description="Disordered" evidence="3">
    <location>
        <begin position="1"/>
        <end position="39"/>
    </location>
</feature>
<protein>
    <recommendedName>
        <fullName evidence="4">RRM domain-containing protein</fullName>
    </recommendedName>
</protein>
<dbReference type="GO" id="GO:0005634">
    <property type="term" value="C:nucleus"/>
    <property type="evidence" value="ECO:0007669"/>
    <property type="project" value="TreeGrafter"/>
</dbReference>
<dbReference type="EMBL" id="JADGKB010000172">
    <property type="protein sequence ID" value="KAJ3251680.1"/>
    <property type="molecule type" value="Genomic_DNA"/>
</dbReference>
<sequence>MTDALGMALDDIITQKRSEKRTNRRGRGGKKTGDRAVPYQKPAAALATATDKLVVSNLAQSVSQNDVKELFSRIGPVKSAQLNYNAEGKSKGVATVIFAKSGDASKAYNEYHNRPLDNKPMKIELIINPNSAKIASIAQAQPQRGGLQKKRGGLQKKRGERRPKPADKDAMELDAEMDAYMNETVSFN</sequence>
<dbReference type="Proteomes" id="UP001210925">
    <property type="component" value="Unassembled WGS sequence"/>
</dbReference>
<name>A0AAD5Y4I4_9FUNG</name>
<dbReference type="Gene3D" id="3.30.70.330">
    <property type="match status" value="1"/>
</dbReference>
<keyword evidence="6" id="KW-1185">Reference proteome</keyword>
<evidence type="ECO:0000256" key="1">
    <source>
        <dbReference type="ARBA" id="ARBA00022884"/>
    </source>
</evidence>
<feature type="region of interest" description="Disordered" evidence="3">
    <location>
        <begin position="138"/>
        <end position="170"/>
    </location>
</feature>
<dbReference type="InterPro" id="IPR035979">
    <property type="entry name" value="RBD_domain_sf"/>
</dbReference>
<accession>A0AAD5Y4I4</accession>
<dbReference type="SMART" id="SM00360">
    <property type="entry name" value="RRM"/>
    <property type="match status" value="1"/>
</dbReference>
<keyword evidence="1 2" id="KW-0694">RNA-binding</keyword>
<proteinExistence type="predicted"/>
<reference evidence="5" key="1">
    <citation type="submission" date="2020-05" db="EMBL/GenBank/DDBJ databases">
        <title>Phylogenomic resolution of chytrid fungi.</title>
        <authorList>
            <person name="Stajich J.E."/>
            <person name="Amses K."/>
            <person name="Simmons R."/>
            <person name="Seto K."/>
            <person name="Myers J."/>
            <person name="Bonds A."/>
            <person name="Quandt C.A."/>
            <person name="Barry K."/>
            <person name="Liu P."/>
            <person name="Grigoriev I."/>
            <person name="Longcore J.E."/>
            <person name="James T.Y."/>
        </authorList>
    </citation>
    <scope>NUCLEOTIDE SEQUENCE</scope>
    <source>
        <strain evidence="5">PLAUS21</strain>
    </source>
</reference>
<evidence type="ECO:0000256" key="2">
    <source>
        <dbReference type="PROSITE-ProRule" id="PRU00176"/>
    </source>
</evidence>
<dbReference type="AlphaFoldDB" id="A0AAD5Y4I4"/>
<dbReference type="PROSITE" id="PS50102">
    <property type="entry name" value="RRM"/>
    <property type="match status" value="1"/>
</dbReference>
<organism evidence="5 6">
    <name type="scientific">Boothiomyces macroporosus</name>
    <dbReference type="NCBI Taxonomy" id="261099"/>
    <lineage>
        <taxon>Eukaryota</taxon>
        <taxon>Fungi</taxon>
        <taxon>Fungi incertae sedis</taxon>
        <taxon>Chytridiomycota</taxon>
        <taxon>Chytridiomycota incertae sedis</taxon>
        <taxon>Chytridiomycetes</taxon>
        <taxon>Rhizophydiales</taxon>
        <taxon>Terramycetaceae</taxon>
        <taxon>Boothiomyces</taxon>
    </lineage>
</organism>
<dbReference type="GO" id="GO:0006406">
    <property type="term" value="P:mRNA export from nucleus"/>
    <property type="evidence" value="ECO:0007669"/>
    <property type="project" value="TreeGrafter"/>
</dbReference>
<evidence type="ECO:0000313" key="5">
    <source>
        <dbReference type="EMBL" id="KAJ3251680.1"/>
    </source>
</evidence>
<dbReference type="Pfam" id="PF13865">
    <property type="entry name" value="FoP_duplication"/>
    <property type="match status" value="1"/>
</dbReference>
<dbReference type="InterPro" id="IPR012677">
    <property type="entry name" value="Nucleotide-bd_a/b_plait_sf"/>
</dbReference>
<dbReference type="InterPro" id="IPR051229">
    <property type="entry name" value="ALYREF_mRNA_export"/>
</dbReference>
<dbReference type="PANTHER" id="PTHR19965">
    <property type="entry name" value="RNA AND EXPORT FACTOR BINDING PROTEIN"/>
    <property type="match status" value="1"/>
</dbReference>
<dbReference type="InterPro" id="IPR025715">
    <property type="entry name" value="FoP_C"/>
</dbReference>
<feature type="compositionally biased region" description="Basic residues" evidence="3">
    <location>
        <begin position="147"/>
        <end position="161"/>
    </location>
</feature>
<feature type="domain" description="RRM" evidence="4">
    <location>
        <begin position="51"/>
        <end position="128"/>
    </location>
</feature>
<evidence type="ECO:0000313" key="6">
    <source>
        <dbReference type="Proteomes" id="UP001210925"/>
    </source>
</evidence>
<evidence type="ECO:0000256" key="3">
    <source>
        <dbReference type="SAM" id="MobiDB-lite"/>
    </source>
</evidence>
<dbReference type="SUPFAM" id="SSF54928">
    <property type="entry name" value="RNA-binding domain, RBD"/>
    <property type="match status" value="1"/>
</dbReference>
<dbReference type="CDD" id="cd12418">
    <property type="entry name" value="RRM_Aly_REF_like"/>
    <property type="match status" value="1"/>
</dbReference>
<dbReference type="GO" id="GO:0003729">
    <property type="term" value="F:mRNA binding"/>
    <property type="evidence" value="ECO:0007669"/>
    <property type="project" value="TreeGrafter"/>
</dbReference>
<comment type="caution">
    <text evidence="5">The sequence shown here is derived from an EMBL/GenBank/DDBJ whole genome shotgun (WGS) entry which is preliminary data.</text>
</comment>
<dbReference type="InterPro" id="IPR000504">
    <property type="entry name" value="RRM_dom"/>
</dbReference>
<dbReference type="Pfam" id="PF00076">
    <property type="entry name" value="RRM_1"/>
    <property type="match status" value="1"/>
</dbReference>
<gene>
    <name evidence="5" type="ORF">HK103_002203</name>
</gene>
<evidence type="ECO:0000259" key="4">
    <source>
        <dbReference type="PROSITE" id="PS50102"/>
    </source>
</evidence>
<dbReference type="PANTHER" id="PTHR19965:SF35">
    <property type="entry name" value="RNA ANNEALING PROTEIN YRA1"/>
    <property type="match status" value="1"/>
</dbReference>